<keyword evidence="1" id="KW-0489">Methyltransferase</keyword>
<accession>A0ABW2KGK8</accession>
<gene>
    <name evidence="1" type="ORF">ACFQRF_15270</name>
</gene>
<evidence type="ECO:0000313" key="2">
    <source>
        <dbReference type="Proteomes" id="UP001596540"/>
    </source>
</evidence>
<dbReference type="GO" id="GO:0008168">
    <property type="term" value="F:methyltransferase activity"/>
    <property type="evidence" value="ECO:0007669"/>
    <property type="project" value="UniProtKB-KW"/>
</dbReference>
<dbReference type="CDD" id="cd02440">
    <property type="entry name" value="AdoMet_MTases"/>
    <property type="match status" value="1"/>
</dbReference>
<dbReference type="Pfam" id="PF13489">
    <property type="entry name" value="Methyltransf_23"/>
    <property type="match status" value="1"/>
</dbReference>
<evidence type="ECO:0000313" key="1">
    <source>
        <dbReference type="EMBL" id="MFC7329099.1"/>
    </source>
</evidence>
<dbReference type="Gene3D" id="3.40.50.150">
    <property type="entry name" value="Vaccinia Virus protein VP39"/>
    <property type="match status" value="1"/>
</dbReference>
<proteinExistence type="predicted"/>
<protein>
    <submittedName>
        <fullName evidence="1">Methyltransferase domain-containing protein</fullName>
    </submittedName>
</protein>
<comment type="caution">
    <text evidence="1">The sequence shown here is derived from an EMBL/GenBank/DDBJ whole genome shotgun (WGS) entry which is preliminary data.</text>
</comment>
<dbReference type="EMBL" id="JBHTBH010000006">
    <property type="protein sequence ID" value="MFC7329099.1"/>
    <property type="molecule type" value="Genomic_DNA"/>
</dbReference>
<keyword evidence="2" id="KW-1185">Reference proteome</keyword>
<dbReference type="Proteomes" id="UP001596540">
    <property type="component" value="Unassembled WGS sequence"/>
</dbReference>
<dbReference type="SUPFAM" id="SSF53335">
    <property type="entry name" value="S-adenosyl-L-methionine-dependent methyltransferases"/>
    <property type="match status" value="1"/>
</dbReference>
<reference evidence="2" key="1">
    <citation type="journal article" date="2019" name="Int. J. Syst. Evol. Microbiol.">
        <title>The Global Catalogue of Microorganisms (GCM) 10K type strain sequencing project: providing services to taxonomists for standard genome sequencing and annotation.</title>
        <authorList>
            <consortium name="The Broad Institute Genomics Platform"/>
            <consortium name="The Broad Institute Genome Sequencing Center for Infectious Disease"/>
            <person name="Wu L."/>
            <person name="Ma J."/>
        </authorList>
    </citation>
    <scope>NUCLEOTIDE SEQUENCE [LARGE SCALE GENOMIC DNA]</scope>
    <source>
        <strain evidence="2">CGMCC 4.7382</strain>
    </source>
</reference>
<keyword evidence="1" id="KW-0808">Transferase</keyword>
<name>A0ABW2KGK8_9ACTN</name>
<organism evidence="1 2">
    <name type="scientific">Marinactinospora rubrisoli</name>
    <dbReference type="NCBI Taxonomy" id="2715399"/>
    <lineage>
        <taxon>Bacteria</taxon>
        <taxon>Bacillati</taxon>
        <taxon>Actinomycetota</taxon>
        <taxon>Actinomycetes</taxon>
        <taxon>Streptosporangiales</taxon>
        <taxon>Nocardiopsidaceae</taxon>
        <taxon>Marinactinospora</taxon>
    </lineage>
</organism>
<dbReference type="InterPro" id="IPR029063">
    <property type="entry name" value="SAM-dependent_MTases_sf"/>
</dbReference>
<sequence>MEWPGCILFGSDVHAQVRALELEHREIYESLDPDRIEAWLDFAPFDGAYSDDFGSSASGGRGESYVAAQRATFNRVTGITAILDIVGQRTAASPLVVDLLGGDGLISRVAAALGRTESEIVTCDASPFMVEAAWAAGIPALLQYAQFPLFRAGSVGGVILAYGTHHIPPQERATVVKEAHTILQPGGVFVLHDFLVGSAMERWFGEVVDVHSVTGHRHSHFDRADIESYLQAAGFAEIDVMPLDDPFVVRAPSAAAAELAMGRHLVEMYGLTRLVEEYGETGAYRRAHELGRAIFRDETAGRASGAEPYYAADLGAWTLTLGRSAVVGRGVA</sequence>
<dbReference type="GO" id="GO:0032259">
    <property type="term" value="P:methylation"/>
    <property type="evidence" value="ECO:0007669"/>
    <property type="project" value="UniProtKB-KW"/>
</dbReference>